<dbReference type="PANTHER" id="PTHR48090:SF7">
    <property type="entry name" value="RFBJ PROTEIN"/>
    <property type="match status" value="1"/>
</dbReference>
<dbReference type="RefSeq" id="WP_140738297.1">
    <property type="nucleotide sequence ID" value="NZ_RCZM01000002.1"/>
</dbReference>
<evidence type="ECO:0000259" key="2">
    <source>
        <dbReference type="Pfam" id="PF00535"/>
    </source>
</evidence>
<organism evidence="3 4">
    <name type="scientific">Pedococcus bigeumensis</name>
    <dbReference type="NCBI Taxonomy" id="433644"/>
    <lineage>
        <taxon>Bacteria</taxon>
        <taxon>Bacillati</taxon>
        <taxon>Actinomycetota</taxon>
        <taxon>Actinomycetes</taxon>
        <taxon>Micrococcales</taxon>
        <taxon>Intrasporangiaceae</taxon>
        <taxon>Pedococcus</taxon>
    </lineage>
</organism>
<sequence>MDLDCELILPCRNEARALPALLARVPVGMRVVVVDNGSTDGTADVARSLGASVTVEDRPGYGGAVRAGVRAATSEYVAVMDGDGSLDPAELPALLADVATGRATLSVGRRRPVARGVFPWHARLFNHVATRWIGRRTGLHLGDIPSVRVCRRKDLLHLDVQDLHFGYPVEVLVRAHRAGWRIVEHEVSYHPRAEGTTSKVSGSFVGSARAARDLVKALP</sequence>
<evidence type="ECO:0000313" key="3">
    <source>
        <dbReference type="EMBL" id="TPG18187.1"/>
    </source>
</evidence>
<name>A0A502CY41_9MICO</name>
<dbReference type="GO" id="GO:0016740">
    <property type="term" value="F:transferase activity"/>
    <property type="evidence" value="ECO:0007669"/>
    <property type="project" value="UniProtKB-KW"/>
</dbReference>
<feature type="domain" description="Glycosyltransferase 2-like" evidence="2">
    <location>
        <begin position="7"/>
        <end position="127"/>
    </location>
</feature>
<evidence type="ECO:0000256" key="1">
    <source>
        <dbReference type="ARBA" id="ARBA00006739"/>
    </source>
</evidence>
<comment type="caution">
    <text evidence="3">The sequence shown here is derived from an EMBL/GenBank/DDBJ whole genome shotgun (WGS) entry which is preliminary data.</text>
</comment>
<dbReference type="Pfam" id="PF00535">
    <property type="entry name" value="Glycos_transf_2"/>
    <property type="match status" value="1"/>
</dbReference>
<dbReference type="CDD" id="cd04179">
    <property type="entry name" value="DPM_DPG-synthase_like"/>
    <property type="match status" value="1"/>
</dbReference>
<dbReference type="InterPro" id="IPR001173">
    <property type="entry name" value="Glyco_trans_2-like"/>
</dbReference>
<dbReference type="InterPro" id="IPR050256">
    <property type="entry name" value="Glycosyltransferase_2"/>
</dbReference>
<proteinExistence type="inferred from homology"/>
<dbReference type="Gene3D" id="3.90.550.10">
    <property type="entry name" value="Spore Coat Polysaccharide Biosynthesis Protein SpsA, Chain A"/>
    <property type="match status" value="1"/>
</dbReference>
<dbReference type="Proteomes" id="UP000317722">
    <property type="component" value="Unassembled WGS sequence"/>
</dbReference>
<dbReference type="SUPFAM" id="SSF53448">
    <property type="entry name" value="Nucleotide-diphospho-sugar transferases"/>
    <property type="match status" value="1"/>
</dbReference>
<keyword evidence="4" id="KW-1185">Reference proteome</keyword>
<dbReference type="AlphaFoldDB" id="A0A502CY41"/>
<dbReference type="OrthoDB" id="9797819at2"/>
<protein>
    <submittedName>
        <fullName evidence="3">Glycosyltransferase family 2 protein</fullName>
    </submittedName>
</protein>
<dbReference type="PANTHER" id="PTHR48090">
    <property type="entry name" value="UNDECAPRENYL-PHOSPHATE 4-DEOXY-4-FORMAMIDO-L-ARABINOSE TRANSFERASE-RELATED"/>
    <property type="match status" value="1"/>
</dbReference>
<accession>A0A502CY41</accession>
<reference evidence="3 4" key="1">
    <citation type="journal article" date="2019" name="Environ. Microbiol.">
        <title>Species interactions and distinct microbial communities in high Arctic permafrost affected cryosols are associated with the CH4 and CO2 gas fluxes.</title>
        <authorList>
            <person name="Altshuler I."/>
            <person name="Hamel J."/>
            <person name="Turney S."/>
            <person name="Magnuson E."/>
            <person name="Levesque R."/>
            <person name="Greer C."/>
            <person name="Whyte L.G."/>
        </authorList>
    </citation>
    <scope>NUCLEOTIDE SEQUENCE [LARGE SCALE GENOMIC DNA]</scope>
    <source>
        <strain evidence="3 4">S9.3A</strain>
    </source>
</reference>
<gene>
    <name evidence="3" type="ORF">EAH86_07300</name>
</gene>
<evidence type="ECO:0000313" key="4">
    <source>
        <dbReference type="Proteomes" id="UP000317722"/>
    </source>
</evidence>
<keyword evidence="3" id="KW-0808">Transferase</keyword>
<dbReference type="EMBL" id="RCZM01000002">
    <property type="protein sequence ID" value="TPG18187.1"/>
    <property type="molecule type" value="Genomic_DNA"/>
</dbReference>
<comment type="similarity">
    <text evidence="1">Belongs to the glycosyltransferase 2 family.</text>
</comment>
<dbReference type="InterPro" id="IPR029044">
    <property type="entry name" value="Nucleotide-diphossugar_trans"/>
</dbReference>